<dbReference type="SUPFAM" id="SSF52540">
    <property type="entry name" value="P-loop containing nucleoside triphosphate hydrolases"/>
    <property type="match status" value="1"/>
</dbReference>
<keyword evidence="5" id="KW-1185">Reference proteome</keyword>
<dbReference type="Pfam" id="PF00005">
    <property type="entry name" value="ABC_tran"/>
    <property type="match status" value="1"/>
</dbReference>
<evidence type="ECO:0000256" key="1">
    <source>
        <dbReference type="ARBA" id="ARBA00022741"/>
    </source>
</evidence>
<protein>
    <submittedName>
        <fullName evidence="4">ABC transporter ATP-binding protein</fullName>
    </submittedName>
</protein>
<keyword evidence="2 4" id="KW-0067">ATP-binding</keyword>
<dbReference type="CDD" id="cd03214">
    <property type="entry name" value="ABC_Iron-Siderophores_B12_Hemin"/>
    <property type="match status" value="1"/>
</dbReference>
<accession>A0ABR7EGC5</accession>
<evidence type="ECO:0000313" key="4">
    <source>
        <dbReference type="EMBL" id="MBC5648791.1"/>
    </source>
</evidence>
<comment type="caution">
    <text evidence="4">The sequence shown here is derived from an EMBL/GenBank/DDBJ whole genome shotgun (WGS) entry which is preliminary data.</text>
</comment>
<sequence>MSKETVLNIHELEYAVRDFKILKKVSLEVKKGEFVGVIGPNGSGKSTLLKNIYKVAVPDRGKIYVNGCDLAHMTNRQMAREIAVVAQENNTNFDFTVEEVVAMGRYPYKRMMEPLSDSDIAAVQQMVRTVEMEDFLKSSFLNLSGGEKQRVLIARALVQDTGLIILDEPTNHLDIGSQIRTLQLMKNSGKTILAALHDLGIASKYCDRIYVMFEGKILCKGKPDEIINAELIEKLYGVHAEVFGHHGRTFIDYQ</sequence>
<evidence type="ECO:0000259" key="3">
    <source>
        <dbReference type="PROSITE" id="PS50893"/>
    </source>
</evidence>
<dbReference type="InterPro" id="IPR003593">
    <property type="entry name" value="AAA+_ATPase"/>
</dbReference>
<evidence type="ECO:0000313" key="5">
    <source>
        <dbReference type="Proteomes" id="UP000606889"/>
    </source>
</evidence>
<reference evidence="4 5" key="1">
    <citation type="submission" date="2020-08" db="EMBL/GenBank/DDBJ databases">
        <title>Genome public.</title>
        <authorList>
            <person name="Liu C."/>
            <person name="Sun Q."/>
        </authorList>
    </citation>
    <scope>NUCLEOTIDE SEQUENCE [LARGE SCALE GENOMIC DNA]</scope>
    <source>
        <strain evidence="4 5">NSJ-35</strain>
    </source>
</reference>
<dbReference type="SMART" id="SM00382">
    <property type="entry name" value="AAA"/>
    <property type="match status" value="1"/>
</dbReference>
<dbReference type="PANTHER" id="PTHR42794:SF2">
    <property type="entry name" value="ABC TRANSPORTER ATP-BINDING PROTEIN"/>
    <property type="match status" value="1"/>
</dbReference>
<proteinExistence type="predicted"/>
<dbReference type="InterPro" id="IPR003439">
    <property type="entry name" value="ABC_transporter-like_ATP-bd"/>
</dbReference>
<dbReference type="PROSITE" id="PS50893">
    <property type="entry name" value="ABC_TRANSPORTER_2"/>
    <property type="match status" value="1"/>
</dbReference>
<keyword evidence="1" id="KW-0547">Nucleotide-binding</keyword>
<organism evidence="4 5">
    <name type="scientific">Christensenella tenuis</name>
    <dbReference type="NCBI Taxonomy" id="2763033"/>
    <lineage>
        <taxon>Bacteria</taxon>
        <taxon>Bacillati</taxon>
        <taxon>Bacillota</taxon>
        <taxon>Clostridia</taxon>
        <taxon>Christensenellales</taxon>
        <taxon>Christensenellaceae</taxon>
        <taxon>Christensenella</taxon>
    </lineage>
</organism>
<feature type="domain" description="ABC transporter" evidence="3">
    <location>
        <begin position="7"/>
        <end position="239"/>
    </location>
</feature>
<gene>
    <name evidence="4" type="ORF">H8S18_10630</name>
</gene>
<dbReference type="Gene3D" id="3.40.50.300">
    <property type="entry name" value="P-loop containing nucleotide triphosphate hydrolases"/>
    <property type="match status" value="1"/>
</dbReference>
<evidence type="ECO:0000256" key="2">
    <source>
        <dbReference type="ARBA" id="ARBA00022840"/>
    </source>
</evidence>
<dbReference type="EMBL" id="JACOON010000005">
    <property type="protein sequence ID" value="MBC5648791.1"/>
    <property type="molecule type" value="Genomic_DNA"/>
</dbReference>
<dbReference type="PANTHER" id="PTHR42794">
    <property type="entry name" value="HEMIN IMPORT ATP-BINDING PROTEIN HMUV"/>
    <property type="match status" value="1"/>
</dbReference>
<dbReference type="GO" id="GO:0005524">
    <property type="term" value="F:ATP binding"/>
    <property type="evidence" value="ECO:0007669"/>
    <property type="project" value="UniProtKB-KW"/>
</dbReference>
<dbReference type="PROSITE" id="PS00211">
    <property type="entry name" value="ABC_TRANSPORTER_1"/>
    <property type="match status" value="1"/>
</dbReference>
<dbReference type="InterPro" id="IPR017871">
    <property type="entry name" value="ABC_transporter-like_CS"/>
</dbReference>
<name>A0ABR7EGC5_9FIRM</name>
<dbReference type="RefSeq" id="WP_186858242.1">
    <property type="nucleotide sequence ID" value="NZ_JACOON010000005.1"/>
</dbReference>
<dbReference type="Proteomes" id="UP000606889">
    <property type="component" value="Unassembled WGS sequence"/>
</dbReference>
<dbReference type="InterPro" id="IPR027417">
    <property type="entry name" value="P-loop_NTPase"/>
</dbReference>